<keyword evidence="3" id="KW-1185">Reference proteome</keyword>
<protein>
    <submittedName>
        <fullName evidence="2">ChaN family lipoprotein</fullName>
    </submittedName>
</protein>
<reference evidence="2 3" key="1">
    <citation type="submission" date="2020-04" db="EMBL/GenBank/DDBJ databases">
        <title>Salinimonas sp. HHU 13199.</title>
        <authorList>
            <person name="Cui X."/>
            <person name="Zhang D."/>
        </authorList>
    </citation>
    <scope>NUCLEOTIDE SEQUENCE [LARGE SCALE GENOMIC DNA]</scope>
    <source>
        <strain evidence="2 3">HHU 13199</strain>
    </source>
</reference>
<evidence type="ECO:0000313" key="2">
    <source>
        <dbReference type="EMBL" id="MBD3585291.1"/>
    </source>
</evidence>
<sequence length="288" mass="31709">MSAIKSALRAGIVICVVAISVAVVPAAGANELAPIPYDDIGAYSPLLIGETHGSNEVVGFIKTLVANTRDNQHLQILLEMPADMNAAIQRYFANELTVKQLLSHPFWTRKIQDGRSSAAVFGLITFVKELRSIARKVTIAGFDARRDEHRKDAPREIIMADNIRRYITQNDKAITIIITGRVHANRSLHISDDYKTVAAQLALTHQLTTLNMVARTGSYWACFRHPTKTFDCGKKDIKAAVTEDYADYTTSGMYIKQQAVDAFDGILFFDKISSSAPATQTPESLSAH</sequence>
<dbReference type="Proteomes" id="UP000624419">
    <property type="component" value="Unassembled WGS sequence"/>
</dbReference>
<comment type="caution">
    <text evidence="2">The sequence shown here is derived from an EMBL/GenBank/DDBJ whole genome shotgun (WGS) entry which is preliminary data.</text>
</comment>
<dbReference type="RefSeq" id="WP_191023213.1">
    <property type="nucleotide sequence ID" value="NZ_JABBXD010000002.1"/>
</dbReference>
<accession>A0ABR8LJM0</accession>
<evidence type="ECO:0000313" key="3">
    <source>
        <dbReference type="Proteomes" id="UP000624419"/>
    </source>
</evidence>
<organism evidence="2 3">
    <name type="scientific">Salinimonas profundi</name>
    <dbReference type="NCBI Taxonomy" id="2729140"/>
    <lineage>
        <taxon>Bacteria</taxon>
        <taxon>Pseudomonadati</taxon>
        <taxon>Pseudomonadota</taxon>
        <taxon>Gammaproteobacteria</taxon>
        <taxon>Alteromonadales</taxon>
        <taxon>Alteromonadaceae</taxon>
        <taxon>Alteromonas/Salinimonas group</taxon>
        <taxon>Salinimonas</taxon>
    </lineage>
</organism>
<proteinExistence type="predicted"/>
<feature type="chain" id="PRO_5046775890" evidence="1">
    <location>
        <begin position="30"/>
        <end position="288"/>
    </location>
</feature>
<keyword evidence="1" id="KW-0732">Signal</keyword>
<feature type="signal peptide" evidence="1">
    <location>
        <begin position="1"/>
        <end position="29"/>
    </location>
</feature>
<dbReference type="EMBL" id="JABBXD010000002">
    <property type="protein sequence ID" value="MBD3585291.1"/>
    <property type="molecule type" value="Genomic_DNA"/>
</dbReference>
<gene>
    <name evidence="2" type="ORF">HHX48_06075</name>
</gene>
<evidence type="ECO:0000256" key="1">
    <source>
        <dbReference type="SAM" id="SignalP"/>
    </source>
</evidence>
<keyword evidence="2" id="KW-0449">Lipoprotein</keyword>
<name>A0ABR8LJM0_9ALTE</name>